<dbReference type="Proteomes" id="UP000182740">
    <property type="component" value="Unassembled WGS sequence"/>
</dbReference>
<reference evidence="2" key="1">
    <citation type="submission" date="2016-11" db="EMBL/GenBank/DDBJ databases">
        <authorList>
            <person name="Varghese N."/>
            <person name="Submissions S."/>
        </authorList>
    </citation>
    <scope>NUCLEOTIDE SEQUENCE [LARGE SCALE GENOMIC DNA]</scope>
    <source>
        <strain evidence="2">DSM 44671</strain>
    </source>
</reference>
<accession>A0A1K1T3N1</accession>
<name>A0A1K1T3N1_9PSEU</name>
<dbReference type="EMBL" id="FPJG01000006">
    <property type="protein sequence ID" value="SFW91186.1"/>
    <property type="molecule type" value="Genomic_DNA"/>
</dbReference>
<evidence type="ECO:0000313" key="2">
    <source>
        <dbReference type="Proteomes" id="UP000182740"/>
    </source>
</evidence>
<keyword evidence="2" id="KW-1185">Reference proteome</keyword>
<evidence type="ECO:0000313" key="1">
    <source>
        <dbReference type="EMBL" id="SFW91186.1"/>
    </source>
</evidence>
<sequence length="122" mass="12175">MQDSPRLTLPLTVVAGHLRSCAEDLAAGLSGGGPGATMAELTDVVAQLVAGQEAISHALAGLAARVEGGTDALAAAPPLDVEVVTEVLRAAAIAARCSAEALDEVTPSFECVSESVAPDTRL</sequence>
<gene>
    <name evidence="1" type="ORF">SAMN04489730_7858</name>
</gene>
<dbReference type="OrthoDB" id="3628013at2"/>
<dbReference type="STRING" id="546364.SAMN04489730_7858"/>
<dbReference type="RefSeq" id="WP_072480963.1">
    <property type="nucleotide sequence ID" value="NZ_FPJG01000006.1"/>
</dbReference>
<organism evidence="1 2">
    <name type="scientific">Amycolatopsis australiensis</name>
    <dbReference type="NCBI Taxonomy" id="546364"/>
    <lineage>
        <taxon>Bacteria</taxon>
        <taxon>Bacillati</taxon>
        <taxon>Actinomycetota</taxon>
        <taxon>Actinomycetes</taxon>
        <taxon>Pseudonocardiales</taxon>
        <taxon>Pseudonocardiaceae</taxon>
        <taxon>Amycolatopsis</taxon>
    </lineage>
</organism>
<dbReference type="AlphaFoldDB" id="A0A1K1T3N1"/>
<proteinExistence type="predicted"/>
<protein>
    <submittedName>
        <fullName evidence="1">Uncharacterized protein</fullName>
    </submittedName>
</protein>